<dbReference type="NCBIfam" id="TIGR02046">
    <property type="entry name" value="sdhC_b558_fam"/>
    <property type="match status" value="1"/>
</dbReference>
<dbReference type="Gene3D" id="1.20.1300.10">
    <property type="entry name" value="Fumarate reductase/succinate dehydrogenase, transmembrane subunit"/>
    <property type="match status" value="1"/>
</dbReference>
<evidence type="ECO:0000256" key="6">
    <source>
        <dbReference type="ARBA" id="ARBA00023004"/>
    </source>
</evidence>
<organism evidence="9 10">
    <name type="scientific">Anaeromyxobacter diazotrophicus</name>
    <dbReference type="NCBI Taxonomy" id="2590199"/>
    <lineage>
        <taxon>Bacteria</taxon>
        <taxon>Pseudomonadati</taxon>
        <taxon>Myxococcota</taxon>
        <taxon>Myxococcia</taxon>
        <taxon>Myxococcales</taxon>
        <taxon>Cystobacterineae</taxon>
        <taxon>Anaeromyxobacteraceae</taxon>
        <taxon>Anaeromyxobacter</taxon>
    </lineage>
</organism>
<dbReference type="Proteomes" id="UP000503640">
    <property type="component" value="Unassembled WGS sequence"/>
</dbReference>
<sequence length="246" mass="26539">MSVTTKDVVIGPGPSRLSLFWLSNVGKKVLMALSGIILFLYVIAHLLGNLQIYMGSAVIDRYAHLLHSNEGLLWTARVVLLAAVGVHAIAGIQLWFRKREARPIAYRSRENIQASAASRTMIITGVLIALFVVYHVLDLTMGVFLGANYVELSPGHNVPASFSNPVSAALYIVAMTALGFHLWHGVYSMFGSLGLTHPLYTEKVKKAAAVVATLIALANIAFPVAVLTGFRPAPPAQEQVERAPGQ</sequence>
<keyword evidence="5 8" id="KW-1133">Transmembrane helix</keyword>
<dbReference type="InterPro" id="IPR011138">
    <property type="entry name" value="Cytochrome_b-558"/>
</dbReference>
<evidence type="ECO:0000256" key="3">
    <source>
        <dbReference type="ARBA" id="ARBA00022692"/>
    </source>
</evidence>
<keyword evidence="3 8" id="KW-0812">Transmembrane</keyword>
<dbReference type="RefSeq" id="WP_176063630.1">
    <property type="nucleotide sequence ID" value="NZ_BJTG01000002.1"/>
</dbReference>
<evidence type="ECO:0000256" key="1">
    <source>
        <dbReference type="ARBA" id="ARBA00004370"/>
    </source>
</evidence>
<dbReference type="GO" id="GO:0016020">
    <property type="term" value="C:membrane"/>
    <property type="evidence" value="ECO:0007669"/>
    <property type="project" value="UniProtKB-SubCell"/>
</dbReference>
<dbReference type="CDD" id="cd03498">
    <property type="entry name" value="SQR_TypeB_2_TM"/>
    <property type="match status" value="1"/>
</dbReference>
<feature type="transmembrane region" description="Helical" evidence="8">
    <location>
        <begin position="74"/>
        <end position="96"/>
    </location>
</feature>
<dbReference type="GO" id="GO:0046872">
    <property type="term" value="F:metal ion binding"/>
    <property type="evidence" value="ECO:0007669"/>
    <property type="project" value="UniProtKB-KW"/>
</dbReference>
<dbReference type="SUPFAM" id="SSF81343">
    <property type="entry name" value="Fumarate reductase respiratory complex transmembrane subunits"/>
    <property type="match status" value="1"/>
</dbReference>
<evidence type="ECO:0000313" key="10">
    <source>
        <dbReference type="Proteomes" id="UP000503640"/>
    </source>
</evidence>
<keyword evidence="2" id="KW-0349">Heme</keyword>
<comment type="caution">
    <text evidence="9">The sequence shown here is derived from an EMBL/GenBank/DDBJ whole genome shotgun (WGS) entry which is preliminary data.</text>
</comment>
<feature type="transmembrane region" description="Helical" evidence="8">
    <location>
        <begin position="116"/>
        <end position="137"/>
    </location>
</feature>
<dbReference type="Pfam" id="PF01127">
    <property type="entry name" value="Sdh_cyt"/>
    <property type="match status" value="1"/>
</dbReference>
<evidence type="ECO:0000256" key="2">
    <source>
        <dbReference type="ARBA" id="ARBA00022617"/>
    </source>
</evidence>
<comment type="subcellular location">
    <subcellularLocation>
        <location evidence="1">Membrane</location>
    </subcellularLocation>
</comment>
<evidence type="ECO:0008006" key="11">
    <source>
        <dbReference type="Google" id="ProtNLM"/>
    </source>
</evidence>
<evidence type="ECO:0000256" key="5">
    <source>
        <dbReference type="ARBA" id="ARBA00022989"/>
    </source>
</evidence>
<keyword evidence="4" id="KW-0479">Metal-binding</keyword>
<gene>
    <name evidence="9" type="ORF">AMYX_10350</name>
</gene>
<proteinExistence type="predicted"/>
<evidence type="ECO:0000256" key="4">
    <source>
        <dbReference type="ARBA" id="ARBA00022723"/>
    </source>
</evidence>
<reference evidence="10" key="1">
    <citation type="journal article" date="2020" name="Appl. Environ. Microbiol.">
        <title>Diazotrophic Anaeromyxobacter Isolates from Soils.</title>
        <authorList>
            <person name="Masuda Y."/>
            <person name="Yamanaka H."/>
            <person name="Xu Z.X."/>
            <person name="Shiratori Y."/>
            <person name="Aono T."/>
            <person name="Amachi S."/>
            <person name="Senoo K."/>
            <person name="Itoh H."/>
        </authorList>
    </citation>
    <scope>NUCLEOTIDE SEQUENCE [LARGE SCALE GENOMIC DNA]</scope>
    <source>
        <strain evidence="10">R267</strain>
    </source>
</reference>
<accession>A0A7I9VIR1</accession>
<keyword evidence="10" id="KW-1185">Reference proteome</keyword>
<evidence type="ECO:0000313" key="9">
    <source>
        <dbReference type="EMBL" id="GEJ56294.1"/>
    </source>
</evidence>
<dbReference type="EMBL" id="BJTG01000002">
    <property type="protein sequence ID" value="GEJ56294.1"/>
    <property type="molecule type" value="Genomic_DNA"/>
</dbReference>
<feature type="transmembrane region" description="Helical" evidence="8">
    <location>
        <begin position="207"/>
        <end position="230"/>
    </location>
</feature>
<keyword evidence="6" id="KW-0408">Iron</keyword>
<dbReference type="InterPro" id="IPR034804">
    <property type="entry name" value="SQR/QFR_C/D"/>
</dbReference>
<name>A0A7I9VIR1_9BACT</name>
<dbReference type="InterPro" id="IPR000701">
    <property type="entry name" value="SuccDH_FuR_B_TM-su"/>
</dbReference>
<evidence type="ECO:0000256" key="8">
    <source>
        <dbReference type="SAM" id="Phobius"/>
    </source>
</evidence>
<keyword evidence="7 8" id="KW-0472">Membrane</keyword>
<dbReference type="AlphaFoldDB" id="A0A7I9VIR1"/>
<protein>
    <recommendedName>
        <fullName evidence="11">Succinate dehydrogenase subunit C</fullName>
    </recommendedName>
</protein>
<evidence type="ECO:0000256" key="7">
    <source>
        <dbReference type="ARBA" id="ARBA00023136"/>
    </source>
</evidence>
<feature type="transmembrane region" description="Helical" evidence="8">
    <location>
        <begin position="168"/>
        <end position="195"/>
    </location>
</feature>
<feature type="transmembrane region" description="Helical" evidence="8">
    <location>
        <begin position="29"/>
        <end position="54"/>
    </location>
</feature>